<sequence length="250" mass="27691">MLTNERHQYILQLLEEKQTVKIQELVEFTGASESTIRRDLTDLEQVDKLTRVFGGATLTGKNLLEPSISDKSTQLLKEKISIARFAGSFVQQGDSVYLDAGTTTFQVIPFLKDKKVVVVTNGLTLVDALNEQGITTYLIGGLMKSRTGAFVGSQTIQALKNYRFDVCFLGVNGFHADYGYTTPDPEEAAVKQLASSLARKTYVLADHSKHNKISFAKIMDLERATLIVDEISEEANAILEKKTLIKVVKP</sequence>
<dbReference type="PRINTS" id="PR00037">
    <property type="entry name" value="HTHLACR"/>
</dbReference>
<dbReference type="SUPFAM" id="SSF100950">
    <property type="entry name" value="NagB/RpiA/CoA transferase-like"/>
    <property type="match status" value="1"/>
</dbReference>
<evidence type="ECO:0000256" key="3">
    <source>
        <dbReference type="ARBA" id="ARBA00023163"/>
    </source>
</evidence>
<dbReference type="STRING" id="1302659.I858_016150"/>
<accession>A0A1B1S5S5</accession>
<feature type="domain" description="HTH deoR-type" evidence="4">
    <location>
        <begin position="3"/>
        <end position="58"/>
    </location>
</feature>
<keyword evidence="1" id="KW-0805">Transcription regulation</keyword>
<dbReference type="InterPro" id="IPR018356">
    <property type="entry name" value="Tscrpt_reg_HTH_DeoR_CS"/>
</dbReference>
<dbReference type="InterPro" id="IPR001034">
    <property type="entry name" value="DeoR_HTH"/>
</dbReference>
<dbReference type="SMART" id="SM01134">
    <property type="entry name" value="DeoRC"/>
    <property type="match status" value="1"/>
</dbReference>
<dbReference type="Gene3D" id="3.40.50.1360">
    <property type="match status" value="1"/>
</dbReference>
<dbReference type="Pfam" id="PF00455">
    <property type="entry name" value="DeoRC"/>
    <property type="match status" value="1"/>
</dbReference>
<dbReference type="RefSeq" id="WP_065524861.1">
    <property type="nucleotide sequence ID" value="NZ_CP016540.2"/>
</dbReference>
<dbReference type="SMART" id="SM00420">
    <property type="entry name" value="HTH_DEOR"/>
    <property type="match status" value="1"/>
</dbReference>
<gene>
    <name evidence="5" type="ORF">I858_016150</name>
</gene>
<dbReference type="AlphaFoldDB" id="A0A1B1S5S5"/>
<dbReference type="SUPFAM" id="SSF46785">
    <property type="entry name" value="Winged helix' DNA-binding domain"/>
    <property type="match status" value="1"/>
</dbReference>
<evidence type="ECO:0000259" key="4">
    <source>
        <dbReference type="PROSITE" id="PS51000"/>
    </source>
</evidence>
<dbReference type="InterPro" id="IPR050313">
    <property type="entry name" value="Carb_Metab_HTH_regulators"/>
</dbReference>
<dbReference type="GO" id="GO:0003677">
    <property type="term" value="F:DNA binding"/>
    <property type="evidence" value="ECO:0007669"/>
    <property type="project" value="UniProtKB-KW"/>
</dbReference>
<dbReference type="PANTHER" id="PTHR30363">
    <property type="entry name" value="HTH-TYPE TRANSCRIPTIONAL REGULATOR SRLR-RELATED"/>
    <property type="match status" value="1"/>
</dbReference>
<dbReference type="Proteomes" id="UP000053354">
    <property type="component" value="Chromosome"/>
</dbReference>
<dbReference type="KEGG" id="pll:I858_016150"/>
<evidence type="ECO:0000313" key="6">
    <source>
        <dbReference type="Proteomes" id="UP000053354"/>
    </source>
</evidence>
<keyword evidence="3" id="KW-0804">Transcription</keyword>
<proteinExistence type="predicted"/>
<dbReference type="GO" id="GO:0003700">
    <property type="term" value="F:DNA-binding transcription factor activity"/>
    <property type="evidence" value="ECO:0007669"/>
    <property type="project" value="InterPro"/>
</dbReference>
<organism evidence="5 6">
    <name type="scientific">Planococcus versutus</name>
    <dbReference type="NCBI Taxonomy" id="1302659"/>
    <lineage>
        <taxon>Bacteria</taxon>
        <taxon>Bacillati</taxon>
        <taxon>Bacillota</taxon>
        <taxon>Bacilli</taxon>
        <taxon>Bacillales</taxon>
        <taxon>Caryophanaceae</taxon>
        <taxon>Planococcus</taxon>
    </lineage>
</organism>
<dbReference type="InterPro" id="IPR036390">
    <property type="entry name" value="WH_DNA-bd_sf"/>
</dbReference>
<evidence type="ECO:0000256" key="2">
    <source>
        <dbReference type="ARBA" id="ARBA00023125"/>
    </source>
</evidence>
<protein>
    <submittedName>
        <fullName evidence="5">DeoR family transcriptional regulator</fullName>
    </submittedName>
</protein>
<dbReference type="InterPro" id="IPR037171">
    <property type="entry name" value="NagB/RpiA_transferase-like"/>
</dbReference>
<dbReference type="PROSITE" id="PS51000">
    <property type="entry name" value="HTH_DEOR_2"/>
    <property type="match status" value="1"/>
</dbReference>
<dbReference type="Pfam" id="PF08220">
    <property type="entry name" value="HTH_DeoR"/>
    <property type="match status" value="1"/>
</dbReference>
<dbReference type="EMBL" id="CP016540">
    <property type="protein sequence ID" value="ANU28519.1"/>
    <property type="molecule type" value="Genomic_DNA"/>
</dbReference>
<evidence type="ECO:0000256" key="1">
    <source>
        <dbReference type="ARBA" id="ARBA00023015"/>
    </source>
</evidence>
<dbReference type="InterPro" id="IPR036388">
    <property type="entry name" value="WH-like_DNA-bd_sf"/>
</dbReference>
<dbReference type="InterPro" id="IPR014036">
    <property type="entry name" value="DeoR-like_C"/>
</dbReference>
<dbReference type="PANTHER" id="PTHR30363:SF56">
    <property type="entry name" value="TRANSCRIPTIONAL REGULATOR, DEOR FAMILY"/>
    <property type="match status" value="1"/>
</dbReference>
<evidence type="ECO:0000313" key="5">
    <source>
        <dbReference type="EMBL" id="ANU28519.1"/>
    </source>
</evidence>
<reference evidence="5" key="1">
    <citation type="submission" date="2016-10" db="EMBL/GenBank/DDBJ databases">
        <authorList>
            <person name="See-Too W.S."/>
        </authorList>
    </citation>
    <scope>NUCLEOTIDE SEQUENCE</scope>
    <source>
        <strain evidence="5">L10.15</strain>
    </source>
</reference>
<dbReference type="Gene3D" id="1.10.10.10">
    <property type="entry name" value="Winged helix-like DNA-binding domain superfamily/Winged helix DNA-binding domain"/>
    <property type="match status" value="1"/>
</dbReference>
<keyword evidence="6" id="KW-1185">Reference proteome</keyword>
<name>A0A1B1S5S5_9BACL</name>
<keyword evidence="2" id="KW-0238">DNA-binding</keyword>
<dbReference type="PROSITE" id="PS00894">
    <property type="entry name" value="HTH_DEOR_1"/>
    <property type="match status" value="1"/>
</dbReference>
<dbReference type="OrthoDB" id="9797223at2"/>